<dbReference type="InterPro" id="IPR011042">
    <property type="entry name" value="6-blade_b-propeller_TolB-like"/>
</dbReference>
<name>A0A1W6BXI5_9BACT</name>
<gene>
    <name evidence="1" type="ORF">CCUN_1184</name>
</gene>
<dbReference type="OrthoDB" id="7675395at2"/>
<dbReference type="Gene3D" id="2.120.10.30">
    <property type="entry name" value="TolB, C-terminal domain"/>
    <property type="match status" value="1"/>
</dbReference>
<dbReference type="STRING" id="1121267.CCUN_1184"/>
<dbReference type="EMBL" id="CP020867">
    <property type="protein sequence ID" value="ARJ56777.1"/>
    <property type="molecule type" value="Genomic_DNA"/>
</dbReference>
<dbReference type="KEGG" id="ccun:CCUN_1184"/>
<reference evidence="1 2" key="1">
    <citation type="submission" date="2017-04" db="EMBL/GenBank/DDBJ databases">
        <title>Complete genome sequence of the Campylobacter cuniculorum type strain LMG24588.</title>
        <authorList>
            <person name="Miller W.G."/>
            <person name="Yee E."/>
            <person name="Revez J."/>
            <person name="Bono J.L."/>
            <person name="Rossi M."/>
        </authorList>
    </citation>
    <scope>NUCLEOTIDE SEQUENCE [LARGE SCALE GENOMIC DNA]</scope>
    <source>
        <strain evidence="1 2">LMG 24588</strain>
    </source>
</reference>
<organism evidence="1 2">
    <name type="scientific">Campylobacter cuniculorum DSM 23162 = LMG 24588</name>
    <dbReference type="NCBI Taxonomy" id="1121267"/>
    <lineage>
        <taxon>Bacteria</taxon>
        <taxon>Pseudomonadati</taxon>
        <taxon>Campylobacterota</taxon>
        <taxon>Epsilonproteobacteria</taxon>
        <taxon>Campylobacterales</taxon>
        <taxon>Campylobacteraceae</taxon>
        <taxon>Campylobacter</taxon>
    </lineage>
</organism>
<dbReference type="RefSeq" id="WP_051521705.1">
    <property type="nucleotide sequence ID" value="NZ_CP020867.1"/>
</dbReference>
<dbReference type="Proteomes" id="UP000192902">
    <property type="component" value="Chromosome"/>
</dbReference>
<dbReference type="AlphaFoldDB" id="A0A1W6BXI5"/>
<sequence>MKKIFWIFIFMFSLANCYEMKTILGFKNPKGIFANENVVFVSNIGEKTNFLIKDKGGFISKLSKNGDMIEEKFIIGLDRPTELTQIENTLFVLDIDKIKAFDARTGEQIFELFINSRSDLNGIKKLNENALLVGDLRNSILYKIDLQTRTYEEFLKLNTNKFGNLRDFALDFANNKLYILGHDEENTNTIISIYDLNNKNIKIFKEEKNDYNAMILYENMVLLSALDENLDGKIYRLNLNNKKSEALKLNNIQTPSGMFLDNEILWLTILTQAKVLRIIFKN</sequence>
<evidence type="ECO:0000313" key="2">
    <source>
        <dbReference type="Proteomes" id="UP000192902"/>
    </source>
</evidence>
<accession>A0A1W6BXI5</accession>
<protein>
    <submittedName>
        <fullName evidence="1">Uncharacterized protein</fullName>
    </submittedName>
</protein>
<proteinExistence type="predicted"/>
<dbReference type="SUPFAM" id="SSF63825">
    <property type="entry name" value="YWTD domain"/>
    <property type="match status" value="1"/>
</dbReference>
<dbReference type="eggNOG" id="COG3391">
    <property type="taxonomic scope" value="Bacteria"/>
</dbReference>
<evidence type="ECO:0000313" key="1">
    <source>
        <dbReference type="EMBL" id="ARJ56777.1"/>
    </source>
</evidence>